<feature type="domain" description="ELYS-like" evidence="3">
    <location>
        <begin position="14"/>
        <end position="203"/>
    </location>
</feature>
<dbReference type="Pfam" id="PF13934">
    <property type="entry name" value="ELYS"/>
    <property type="match status" value="1"/>
</dbReference>
<keyword evidence="5" id="KW-1185">Reference proteome</keyword>
<dbReference type="HOGENOM" id="CLU_104460_0_0_1"/>
<proteinExistence type="predicted"/>
<protein>
    <recommendedName>
        <fullName evidence="3">ELYS-like domain-containing protein</fullName>
    </recommendedName>
</protein>
<comment type="subcellular location">
    <subcellularLocation>
        <location evidence="1">Nucleus</location>
    </subcellularLocation>
</comment>
<dbReference type="STRING" id="745531.A0A0C3S6W2"/>
<dbReference type="InterPro" id="IPR025151">
    <property type="entry name" value="ELYS_dom"/>
</dbReference>
<evidence type="ECO:0000313" key="4">
    <source>
        <dbReference type="EMBL" id="KIP12081.1"/>
    </source>
</evidence>
<evidence type="ECO:0000259" key="3">
    <source>
        <dbReference type="Pfam" id="PF13934"/>
    </source>
</evidence>
<organism evidence="4 5">
    <name type="scientific">Phlebiopsis gigantea (strain 11061_1 CR5-6)</name>
    <name type="common">White-rot fungus</name>
    <name type="synonym">Peniophora gigantea</name>
    <dbReference type="NCBI Taxonomy" id="745531"/>
    <lineage>
        <taxon>Eukaryota</taxon>
        <taxon>Fungi</taxon>
        <taxon>Dikarya</taxon>
        <taxon>Basidiomycota</taxon>
        <taxon>Agaricomycotina</taxon>
        <taxon>Agaricomycetes</taxon>
        <taxon>Polyporales</taxon>
        <taxon>Phanerochaetaceae</taxon>
        <taxon>Phlebiopsis</taxon>
    </lineage>
</organism>
<evidence type="ECO:0000256" key="1">
    <source>
        <dbReference type="ARBA" id="ARBA00004123"/>
    </source>
</evidence>
<dbReference type="GO" id="GO:0005634">
    <property type="term" value="C:nucleus"/>
    <property type="evidence" value="ECO:0007669"/>
    <property type="project" value="UniProtKB-SubCell"/>
</dbReference>
<dbReference type="OrthoDB" id="20729at2759"/>
<reference evidence="4 5" key="1">
    <citation type="journal article" date="2014" name="PLoS Genet.">
        <title>Analysis of the Phlebiopsis gigantea genome, transcriptome and secretome provides insight into its pioneer colonization strategies of wood.</title>
        <authorList>
            <person name="Hori C."/>
            <person name="Ishida T."/>
            <person name="Igarashi K."/>
            <person name="Samejima M."/>
            <person name="Suzuki H."/>
            <person name="Master E."/>
            <person name="Ferreira P."/>
            <person name="Ruiz-Duenas F.J."/>
            <person name="Held B."/>
            <person name="Canessa P."/>
            <person name="Larrondo L.F."/>
            <person name="Schmoll M."/>
            <person name="Druzhinina I.S."/>
            <person name="Kubicek C.P."/>
            <person name="Gaskell J.A."/>
            <person name="Kersten P."/>
            <person name="St John F."/>
            <person name="Glasner J."/>
            <person name="Sabat G."/>
            <person name="Splinter BonDurant S."/>
            <person name="Syed K."/>
            <person name="Yadav J."/>
            <person name="Mgbeahuruike A.C."/>
            <person name="Kovalchuk A."/>
            <person name="Asiegbu F.O."/>
            <person name="Lackner G."/>
            <person name="Hoffmeister D."/>
            <person name="Rencoret J."/>
            <person name="Gutierrez A."/>
            <person name="Sun H."/>
            <person name="Lindquist E."/>
            <person name="Barry K."/>
            <person name="Riley R."/>
            <person name="Grigoriev I.V."/>
            <person name="Henrissat B."/>
            <person name="Kues U."/>
            <person name="Berka R.M."/>
            <person name="Martinez A.T."/>
            <person name="Covert S.F."/>
            <person name="Blanchette R.A."/>
            <person name="Cullen D."/>
        </authorList>
    </citation>
    <scope>NUCLEOTIDE SEQUENCE [LARGE SCALE GENOMIC DNA]</scope>
    <source>
        <strain evidence="4 5">11061_1 CR5-6</strain>
    </source>
</reference>
<accession>A0A0C3S6W2</accession>
<dbReference type="AlphaFoldDB" id="A0A0C3S6W2"/>
<name>A0A0C3S6W2_PHLG1</name>
<sequence>KQIEDRRARMSDVLVFDFLLAAGGVKHPDMLYPPRDVEGLKRLLDQIEETTYDTLKKDCLVYFLLKWHEDDRASRFQEARCIPPQFVALADAYWHLDSGKETSRAVALLSDARLNRDYPSKIIQALSLEQNSGELILRYIRTAKPLLTEPDDIDAYSIALAQSSLLEAWQYQRSFPEGSATRVRVLRNVLRWCLTRELSYTRLVQH</sequence>
<evidence type="ECO:0000256" key="2">
    <source>
        <dbReference type="ARBA" id="ARBA00023242"/>
    </source>
</evidence>
<gene>
    <name evidence="4" type="ORF">PHLGIDRAFT_62558</name>
</gene>
<feature type="non-terminal residue" evidence="4">
    <location>
        <position position="1"/>
    </location>
</feature>
<dbReference type="Proteomes" id="UP000053257">
    <property type="component" value="Unassembled WGS sequence"/>
</dbReference>
<dbReference type="EMBL" id="KN840441">
    <property type="protein sequence ID" value="KIP12081.1"/>
    <property type="molecule type" value="Genomic_DNA"/>
</dbReference>
<evidence type="ECO:0000313" key="5">
    <source>
        <dbReference type="Proteomes" id="UP000053257"/>
    </source>
</evidence>
<keyword evidence="2" id="KW-0539">Nucleus</keyword>